<dbReference type="AlphaFoldDB" id="A0A6J7H2P8"/>
<organism evidence="1">
    <name type="scientific">freshwater metagenome</name>
    <dbReference type="NCBI Taxonomy" id="449393"/>
    <lineage>
        <taxon>unclassified sequences</taxon>
        <taxon>metagenomes</taxon>
        <taxon>ecological metagenomes</taxon>
    </lineage>
</organism>
<protein>
    <submittedName>
        <fullName evidence="1">Unannotated protein</fullName>
    </submittedName>
</protein>
<sequence length="70" mass="7811">MQHCVRSNHHTLTSAMRAPAKIEVITKERELRIKSIHAIPQVAANQHASRTHGKYVSITIVLTLVVFASL</sequence>
<accession>A0A6J7H2P8</accession>
<name>A0A6J7H2P8_9ZZZZ</name>
<gene>
    <name evidence="1" type="ORF">UFOPK3495_01824</name>
</gene>
<evidence type="ECO:0000313" key="1">
    <source>
        <dbReference type="EMBL" id="CAB4915151.1"/>
    </source>
</evidence>
<dbReference type="EMBL" id="CAFBMC010000180">
    <property type="protein sequence ID" value="CAB4915151.1"/>
    <property type="molecule type" value="Genomic_DNA"/>
</dbReference>
<proteinExistence type="predicted"/>
<reference evidence="1" key="1">
    <citation type="submission" date="2020-05" db="EMBL/GenBank/DDBJ databases">
        <authorList>
            <person name="Chiriac C."/>
            <person name="Salcher M."/>
            <person name="Ghai R."/>
            <person name="Kavagutti S V."/>
        </authorList>
    </citation>
    <scope>NUCLEOTIDE SEQUENCE</scope>
</reference>